<evidence type="ECO:0000256" key="1">
    <source>
        <dbReference type="ARBA" id="ARBA00011955"/>
    </source>
</evidence>
<evidence type="ECO:0000256" key="5">
    <source>
        <dbReference type="ARBA" id="ARBA00022723"/>
    </source>
</evidence>
<keyword evidence="7 10" id="KW-0460">Magnesium</keyword>
<dbReference type="EC" id="2.7.1.180" evidence="1 10"/>
<dbReference type="EMBL" id="MTCY01000002">
    <property type="protein sequence ID" value="OWP79646.1"/>
    <property type="molecule type" value="Genomic_DNA"/>
</dbReference>
<dbReference type="PIRSF" id="PIRSF006268">
    <property type="entry name" value="ApbE"/>
    <property type="match status" value="1"/>
</dbReference>
<keyword evidence="3 10" id="KW-0285">Flavoprotein</keyword>
<keyword evidence="6 10" id="KW-0274">FAD</keyword>
<feature type="binding site" evidence="11">
    <location>
        <position position="283"/>
    </location>
    <ligand>
        <name>Mg(2+)</name>
        <dbReference type="ChEBI" id="CHEBI:18420"/>
    </ligand>
</feature>
<feature type="binding site" evidence="11">
    <location>
        <position position="167"/>
    </location>
    <ligand>
        <name>Mg(2+)</name>
        <dbReference type="ChEBI" id="CHEBI:18420"/>
    </ligand>
</feature>
<evidence type="ECO:0000256" key="2">
    <source>
        <dbReference type="ARBA" id="ARBA00016337"/>
    </source>
</evidence>
<evidence type="ECO:0000313" key="13">
    <source>
        <dbReference type="Proteomes" id="UP000198034"/>
    </source>
</evidence>
<dbReference type="Gene3D" id="3.10.520.10">
    <property type="entry name" value="ApbE-like domains"/>
    <property type="match status" value="1"/>
</dbReference>
<dbReference type="Proteomes" id="UP000198034">
    <property type="component" value="Unassembled WGS sequence"/>
</dbReference>
<dbReference type="GO" id="GO:0016740">
    <property type="term" value="F:transferase activity"/>
    <property type="evidence" value="ECO:0007669"/>
    <property type="project" value="UniProtKB-UniRule"/>
</dbReference>
<dbReference type="Pfam" id="PF02424">
    <property type="entry name" value="ApbE"/>
    <property type="match status" value="1"/>
</dbReference>
<comment type="cofactor">
    <cofactor evidence="11">
        <name>Mg(2+)</name>
        <dbReference type="ChEBI" id="CHEBI:18420"/>
    </cofactor>
    <cofactor evidence="11">
        <name>Mn(2+)</name>
        <dbReference type="ChEBI" id="CHEBI:29035"/>
    </cofactor>
    <text evidence="11">Magnesium. Can also use manganese.</text>
</comment>
<evidence type="ECO:0000256" key="10">
    <source>
        <dbReference type="PIRNR" id="PIRNR006268"/>
    </source>
</evidence>
<evidence type="ECO:0000256" key="9">
    <source>
        <dbReference type="ARBA" id="ARBA00048540"/>
    </source>
</evidence>
<dbReference type="PANTHER" id="PTHR30040">
    <property type="entry name" value="THIAMINE BIOSYNTHESIS LIPOPROTEIN APBE"/>
    <property type="match status" value="1"/>
</dbReference>
<protein>
    <recommendedName>
        <fullName evidence="2 10">FAD:protein FMN transferase</fullName>
        <ecNumber evidence="1 10">2.7.1.180</ecNumber>
    </recommendedName>
    <alternativeName>
        <fullName evidence="8 10">Flavin transferase</fullName>
    </alternativeName>
</protein>
<keyword evidence="4 10" id="KW-0808">Transferase</keyword>
<comment type="caution">
    <text evidence="12">The sequence shown here is derived from an EMBL/GenBank/DDBJ whole genome shotgun (WGS) entry which is preliminary data.</text>
</comment>
<dbReference type="PANTHER" id="PTHR30040:SF2">
    <property type="entry name" value="FAD:PROTEIN FMN TRANSFERASE"/>
    <property type="match status" value="1"/>
</dbReference>
<dbReference type="SUPFAM" id="SSF143631">
    <property type="entry name" value="ApbE-like"/>
    <property type="match status" value="1"/>
</dbReference>
<dbReference type="InterPro" id="IPR024932">
    <property type="entry name" value="ApbE"/>
</dbReference>
<gene>
    <name evidence="12" type="ORF">BWK62_01615</name>
</gene>
<evidence type="ECO:0000256" key="11">
    <source>
        <dbReference type="PIRSR" id="PIRSR006268-2"/>
    </source>
</evidence>
<organism evidence="12 13">
    <name type="scientific">Flavobacterium columnare</name>
    <dbReference type="NCBI Taxonomy" id="996"/>
    <lineage>
        <taxon>Bacteria</taxon>
        <taxon>Pseudomonadati</taxon>
        <taxon>Bacteroidota</taxon>
        <taxon>Flavobacteriia</taxon>
        <taxon>Flavobacteriales</taxon>
        <taxon>Flavobacteriaceae</taxon>
        <taxon>Flavobacterium</taxon>
    </lineage>
</organism>
<evidence type="ECO:0000256" key="6">
    <source>
        <dbReference type="ARBA" id="ARBA00022827"/>
    </source>
</evidence>
<evidence type="ECO:0000256" key="7">
    <source>
        <dbReference type="ARBA" id="ARBA00022842"/>
    </source>
</evidence>
<sequence length="325" mass="36110">MDRVVFLFFFVSLTVQTQVQRHRAVTLMGSRFDITIVEKDSILAERRIDEAIVEIDRIENLISEWRPETQVSKINQYAGVQPVKVDTEVIQLTKSALFFSEITKGAFDISIVAMDKIWKFDGSMTVMPTEIAIKKSIEKVNYKNIVIDTLASTIFLKEKGMKIGFGSIGKGYAADRARMMLESKGVIGGIINASGDLSTWGKQVNGKLWTIGITNPFDKEEFVEIVKLGRYAVTTSGNYEKYAEIGGKRYAHIINPKTGYPSQGICSATVFGPSAEVANGFSTSIMVLGITEGMKLLADYPDYSCVLVTDKGKVFRSKNFKKIKS</sequence>
<dbReference type="GO" id="GO:0046872">
    <property type="term" value="F:metal ion binding"/>
    <property type="evidence" value="ECO:0007669"/>
    <property type="project" value="UniProtKB-UniRule"/>
</dbReference>
<dbReference type="InterPro" id="IPR003374">
    <property type="entry name" value="ApbE-like_sf"/>
</dbReference>
<evidence type="ECO:0000313" key="12">
    <source>
        <dbReference type="EMBL" id="OWP79646.1"/>
    </source>
</evidence>
<comment type="catalytic activity">
    <reaction evidence="9 10">
        <text>L-threonyl-[protein] + FAD = FMN-L-threonyl-[protein] + AMP + H(+)</text>
        <dbReference type="Rhea" id="RHEA:36847"/>
        <dbReference type="Rhea" id="RHEA-COMP:11060"/>
        <dbReference type="Rhea" id="RHEA-COMP:11061"/>
        <dbReference type="ChEBI" id="CHEBI:15378"/>
        <dbReference type="ChEBI" id="CHEBI:30013"/>
        <dbReference type="ChEBI" id="CHEBI:57692"/>
        <dbReference type="ChEBI" id="CHEBI:74257"/>
        <dbReference type="ChEBI" id="CHEBI:456215"/>
        <dbReference type="EC" id="2.7.1.180"/>
    </reaction>
</comment>
<evidence type="ECO:0000256" key="8">
    <source>
        <dbReference type="ARBA" id="ARBA00031306"/>
    </source>
</evidence>
<name>A0A246GFS5_9FLAO</name>
<reference evidence="12 13" key="1">
    <citation type="journal article" date="2017" name="Infect. Genet. Evol.">
        <title>Comparative genome analysis of fish pathogen Flavobacterium columnare reveals extensive sequence diversity within the species.</title>
        <authorList>
            <person name="Kayansamruaj P."/>
            <person name="Dong H.T."/>
            <person name="Hirono I."/>
            <person name="Kondo H."/>
            <person name="Senapin S."/>
            <person name="Rodkhum C."/>
        </authorList>
    </citation>
    <scope>NUCLEOTIDE SEQUENCE [LARGE SCALE GENOMIC DNA]</scope>
    <source>
        <strain evidence="12 13">1214</strain>
    </source>
</reference>
<evidence type="ECO:0000256" key="3">
    <source>
        <dbReference type="ARBA" id="ARBA00022630"/>
    </source>
</evidence>
<keyword evidence="5 10" id="KW-0479">Metal-binding</keyword>
<proteinExistence type="inferred from homology"/>
<evidence type="ECO:0000256" key="4">
    <source>
        <dbReference type="ARBA" id="ARBA00022679"/>
    </source>
</evidence>
<accession>A0A246GFS5</accession>
<comment type="similarity">
    <text evidence="10">Belongs to the ApbE family.</text>
</comment>
<dbReference type="AlphaFoldDB" id="A0A246GFS5"/>